<evidence type="ECO:0000256" key="1">
    <source>
        <dbReference type="SAM" id="SignalP"/>
    </source>
</evidence>
<protein>
    <submittedName>
        <fullName evidence="2">Uncharacterized protein</fullName>
    </submittedName>
</protein>
<feature type="chain" id="PRO_5017051835" evidence="1">
    <location>
        <begin position="28"/>
        <end position="183"/>
    </location>
</feature>
<accession>A0A368JVX9</accession>
<name>A0A368JVX9_9HYPH</name>
<reference evidence="2 3" key="1">
    <citation type="submission" date="2018-07" db="EMBL/GenBank/DDBJ databases">
        <title>The draft genome of Phyllobacterium salinisoli.</title>
        <authorList>
            <person name="Liu L."/>
            <person name="Li L."/>
            <person name="Zhang X."/>
            <person name="Liang L."/>
        </authorList>
    </citation>
    <scope>NUCLEOTIDE SEQUENCE [LARGE SCALE GENOMIC DNA]</scope>
    <source>
        <strain evidence="2 3">LLAN61</strain>
    </source>
</reference>
<dbReference type="EMBL" id="QOZG01000093">
    <property type="protein sequence ID" value="RCS21307.1"/>
    <property type="molecule type" value="Genomic_DNA"/>
</dbReference>
<feature type="non-terminal residue" evidence="2">
    <location>
        <position position="183"/>
    </location>
</feature>
<sequence length="183" mass="20235">MRRNIMTATAKMAIVYTLISMMGLSRAAAGDQPGVIYWENRSPESFDVTLADYNTDCLVNPGALQFTVAARSTYHLKINVDDSCALSGTWLRWNFTQKRPRFGGTLAAVLRYGETRTTGDTETEISIEITEEPPKGHSQWWFSALCTDDVLPCTNHGVTGDGHEGRIIVPTSAAELVVLSRYK</sequence>
<keyword evidence="1" id="KW-0732">Signal</keyword>
<dbReference type="AlphaFoldDB" id="A0A368JVX9"/>
<dbReference type="Proteomes" id="UP000253420">
    <property type="component" value="Unassembled WGS sequence"/>
</dbReference>
<evidence type="ECO:0000313" key="3">
    <source>
        <dbReference type="Proteomes" id="UP000253420"/>
    </source>
</evidence>
<gene>
    <name evidence="2" type="ORF">DUT91_25055</name>
</gene>
<keyword evidence="3" id="KW-1185">Reference proteome</keyword>
<proteinExistence type="predicted"/>
<comment type="caution">
    <text evidence="2">The sequence shown here is derived from an EMBL/GenBank/DDBJ whole genome shotgun (WGS) entry which is preliminary data.</text>
</comment>
<feature type="signal peptide" evidence="1">
    <location>
        <begin position="1"/>
        <end position="27"/>
    </location>
</feature>
<evidence type="ECO:0000313" key="2">
    <source>
        <dbReference type="EMBL" id="RCS21307.1"/>
    </source>
</evidence>
<organism evidence="2 3">
    <name type="scientific">Phyllobacterium salinisoli</name>
    <dbReference type="NCBI Taxonomy" id="1899321"/>
    <lineage>
        <taxon>Bacteria</taxon>
        <taxon>Pseudomonadati</taxon>
        <taxon>Pseudomonadota</taxon>
        <taxon>Alphaproteobacteria</taxon>
        <taxon>Hyphomicrobiales</taxon>
        <taxon>Phyllobacteriaceae</taxon>
        <taxon>Phyllobacterium</taxon>
    </lineage>
</organism>